<evidence type="ECO:0000313" key="3">
    <source>
        <dbReference type="EMBL" id="OSS53247.1"/>
    </source>
</evidence>
<keyword evidence="4" id="KW-1185">Reference proteome</keyword>
<feature type="transmembrane region" description="Helical" evidence="2">
    <location>
        <begin position="259"/>
        <end position="279"/>
    </location>
</feature>
<protein>
    <recommendedName>
        <fullName evidence="5">TLC domain-containing protein</fullName>
    </recommendedName>
</protein>
<evidence type="ECO:0008006" key="5">
    <source>
        <dbReference type="Google" id="ProtNLM"/>
    </source>
</evidence>
<dbReference type="EMBL" id="KZ107839">
    <property type="protein sequence ID" value="OSS53247.1"/>
    <property type="molecule type" value="Genomic_DNA"/>
</dbReference>
<keyword evidence="2" id="KW-0812">Transmembrane</keyword>
<evidence type="ECO:0000256" key="1">
    <source>
        <dbReference type="SAM" id="MobiDB-lite"/>
    </source>
</evidence>
<feature type="transmembrane region" description="Helical" evidence="2">
    <location>
        <begin position="77"/>
        <end position="99"/>
    </location>
</feature>
<feature type="region of interest" description="Disordered" evidence="1">
    <location>
        <begin position="292"/>
        <end position="333"/>
    </location>
</feature>
<feature type="transmembrane region" description="Helical" evidence="2">
    <location>
        <begin position="184"/>
        <end position="203"/>
    </location>
</feature>
<accession>A0A1Y2MCN9</accession>
<reference evidence="3 4" key="1">
    <citation type="journal article" date="2017" name="Genome Announc.">
        <title>Genome sequence of the saprophytic ascomycete Epicoccum nigrum ICMP 19927 strain isolated from New Zealand.</title>
        <authorList>
            <person name="Fokin M."/>
            <person name="Fleetwood D."/>
            <person name="Weir B.S."/>
            <person name="Villas-Boas S.G."/>
        </authorList>
    </citation>
    <scope>NUCLEOTIDE SEQUENCE [LARGE SCALE GENOMIC DNA]</scope>
    <source>
        <strain evidence="3 4">ICMP 19927</strain>
    </source>
</reference>
<feature type="transmembrane region" description="Helical" evidence="2">
    <location>
        <begin position="127"/>
        <end position="146"/>
    </location>
</feature>
<sequence>METSLGDTKRAHSVSPGFANIPNELLSPMIRHSGIFFAVLLVLFFACRQYVFEAALNNGLIYKRTWPNLSPRQKRGFVNHHLSFVAKIFVLLFAIYPFFAVALGHADFNTPYFGHRSSVSFSRHSDGFTMGDALYLAIMIVSVMYAHELSYREGISPVAVAHHVGVLVMGQLTLYWSASNKHEPDAALECVLALFWGFYDLVVEVPPHVTMIMYRNPDVTRSKLLRSFSIAFWCSLIGTVAETATIFGLYGALWHKWTVTMKVMIPILHCIFTAAQLWGEKCTWQIWQQEKRKSKRTQEDAEKHVNRDESLAGKSKGQPDASVRDVDILETTL</sequence>
<evidence type="ECO:0000313" key="4">
    <source>
        <dbReference type="Proteomes" id="UP000193240"/>
    </source>
</evidence>
<feature type="transmembrane region" description="Helical" evidence="2">
    <location>
        <begin position="35"/>
        <end position="56"/>
    </location>
</feature>
<gene>
    <name evidence="3" type="ORF">B5807_02969</name>
</gene>
<feature type="transmembrane region" description="Helical" evidence="2">
    <location>
        <begin position="158"/>
        <end position="178"/>
    </location>
</feature>
<dbReference type="OMA" id="EFYMCMV"/>
<feature type="transmembrane region" description="Helical" evidence="2">
    <location>
        <begin position="224"/>
        <end position="253"/>
    </location>
</feature>
<keyword evidence="2" id="KW-0472">Membrane</keyword>
<dbReference type="InParanoid" id="A0A1Y2MCN9"/>
<proteinExistence type="predicted"/>
<evidence type="ECO:0000256" key="2">
    <source>
        <dbReference type="SAM" id="Phobius"/>
    </source>
</evidence>
<dbReference type="AlphaFoldDB" id="A0A1Y2MCN9"/>
<keyword evidence="2" id="KW-1133">Transmembrane helix</keyword>
<feature type="compositionally biased region" description="Basic and acidic residues" evidence="1">
    <location>
        <begin position="296"/>
        <end position="311"/>
    </location>
</feature>
<name>A0A1Y2MCN9_EPING</name>
<organism evidence="3 4">
    <name type="scientific">Epicoccum nigrum</name>
    <name type="common">Soil fungus</name>
    <name type="synonym">Epicoccum purpurascens</name>
    <dbReference type="NCBI Taxonomy" id="105696"/>
    <lineage>
        <taxon>Eukaryota</taxon>
        <taxon>Fungi</taxon>
        <taxon>Dikarya</taxon>
        <taxon>Ascomycota</taxon>
        <taxon>Pezizomycotina</taxon>
        <taxon>Dothideomycetes</taxon>
        <taxon>Pleosporomycetidae</taxon>
        <taxon>Pleosporales</taxon>
        <taxon>Pleosporineae</taxon>
        <taxon>Didymellaceae</taxon>
        <taxon>Epicoccum</taxon>
    </lineage>
</organism>
<dbReference type="Proteomes" id="UP000193240">
    <property type="component" value="Unassembled WGS sequence"/>
</dbReference>